<feature type="domain" description="HTH luxR-type" evidence="3">
    <location>
        <begin position="855"/>
        <end position="920"/>
    </location>
</feature>
<dbReference type="Gene3D" id="1.10.10.10">
    <property type="entry name" value="Winged helix-like DNA-binding domain superfamily/Winged helix DNA-binding domain"/>
    <property type="match status" value="1"/>
</dbReference>
<dbReference type="CDD" id="cd06170">
    <property type="entry name" value="LuxR_C_like"/>
    <property type="match status" value="1"/>
</dbReference>
<dbReference type="PANTHER" id="PTHR16305">
    <property type="entry name" value="TESTICULAR SOLUBLE ADENYLYL CYCLASE"/>
    <property type="match status" value="1"/>
</dbReference>
<evidence type="ECO:0000256" key="1">
    <source>
        <dbReference type="ARBA" id="ARBA00022741"/>
    </source>
</evidence>
<dbReference type="GO" id="GO:0005524">
    <property type="term" value="F:ATP binding"/>
    <property type="evidence" value="ECO:0007669"/>
    <property type="project" value="UniProtKB-KW"/>
</dbReference>
<dbReference type="EMBL" id="JAPDDP010000014">
    <property type="protein sequence ID" value="MDA0180580.1"/>
    <property type="molecule type" value="Genomic_DNA"/>
</dbReference>
<dbReference type="InterPro" id="IPR036388">
    <property type="entry name" value="WH-like_DNA-bd_sf"/>
</dbReference>
<dbReference type="InterPro" id="IPR027417">
    <property type="entry name" value="P-loop_NTPase"/>
</dbReference>
<dbReference type="PANTHER" id="PTHR16305:SF35">
    <property type="entry name" value="TRANSCRIPTIONAL ACTIVATOR DOMAIN"/>
    <property type="match status" value="1"/>
</dbReference>
<dbReference type="SUPFAM" id="SSF46894">
    <property type="entry name" value="C-terminal effector domain of the bipartite response regulators"/>
    <property type="match status" value="1"/>
</dbReference>
<reference evidence="4" key="1">
    <citation type="submission" date="2022-10" db="EMBL/GenBank/DDBJ databases">
        <title>The WGS of Solirubrobacter phytolaccae KCTC 29190.</title>
        <authorList>
            <person name="Jiang Z."/>
        </authorList>
    </citation>
    <scope>NUCLEOTIDE SEQUENCE</scope>
    <source>
        <strain evidence="4">KCTC 29190</strain>
    </source>
</reference>
<dbReference type="SMART" id="SM00421">
    <property type="entry name" value="HTH_LUXR"/>
    <property type="match status" value="1"/>
</dbReference>
<dbReference type="RefSeq" id="WP_270024895.1">
    <property type="nucleotide sequence ID" value="NZ_JAPDDP010000014.1"/>
</dbReference>
<name>A0A9X3N665_9ACTN</name>
<dbReference type="PRINTS" id="PR00038">
    <property type="entry name" value="HTHLUXR"/>
</dbReference>
<protein>
    <submittedName>
        <fullName evidence="4">AAA family ATPase</fullName>
    </submittedName>
</protein>
<proteinExistence type="predicted"/>
<dbReference type="SUPFAM" id="SSF52540">
    <property type="entry name" value="P-loop containing nucleoside triphosphate hydrolases"/>
    <property type="match status" value="1"/>
</dbReference>
<dbReference type="PROSITE" id="PS00622">
    <property type="entry name" value="HTH_LUXR_1"/>
    <property type="match status" value="1"/>
</dbReference>
<comment type="caution">
    <text evidence="4">The sequence shown here is derived from an EMBL/GenBank/DDBJ whole genome shotgun (WGS) entry which is preliminary data.</text>
</comment>
<dbReference type="GO" id="GO:0005737">
    <property type="term" value="C:cytoplasm"/>
    <property type="evidence" value="ECO:0007669"/>
    <property type="project" value="TreeGrafter"/>
</dbReference>
<dbReference type="InterPro" id="IPR000792">
    <property type="entry name" value="Tscrpt_reg_LuxR_C"/>
</dbReference>
<evidence type="ECO:0000313" key="4">
    <source>
        <dbReference type="EMBL" id="MDA0180580.1"/>
    </source>
</evidence>
<dbReference type="GO" id="GO:0004016">
    <property type="term" value="F:adenylate cyclase activity"/>
    <property type="evidence" value="ECO:0007669"/>
    <property type="project" value="TreeGrafter"/>
</dbReference>
<accession>A0A9X3N665</accession>
<sequence>MPGTREVAVPLVGRDEERHLLESLIAAVDTRGEAMVLRGEPGIGKSRLLSEAVRTAQERGLRILTTVGVQSEAHLPYAGLHQLLRPVRRRVSTLPPLQHAALDAAFGLRDDVEPEPFRIALAALDLLSEVAGERPVLVVVDDAQWLDRPTVDVLAFLARRIEADPILLLVAIRDGYGAVLGDFGLPEQRLQRLDEAAAAELLDQSAPSLAAPVRTRVLREAAGNPLAVLELPAAWRTGGPEAAGADTVPLTDRLERAFAGRVAELPDLTRRLLLVAASTDDAAVGPMLRAGGVMAQADIELDAIAPADEAGIVTVDAHAHTLVFRHPLVRSAVLQSASLADRQRAHHALASVLDDEPDRRAWHHAASLTGEDEQVAVELEQAAERARHRGALAVAVTALTRAAELGRSSGRARRLLTAAVLAVELGRWDLVREVLIEVERLPLNALERARVIYVEEMGFFYPSRGHDRDAVILEAAEHAQAAGDTALWLELLWLLVSRMWWFGAEPGHATRRRIGASLRELGGAEAENPLVFAIYAFADPLGHAAAVLDRLQRLDGGRKLDPDAAQYFGLSALVVGAFDLGSDLLAVAVDGLRRQGRPGRLCRPLVSRALMAARLGEADSAITAAEEGSRIVEEMREPVWALAAANASMALVAAMRGEERAADELAARANVVAEATGARHAVANAQSGRVLAALVAGRFDDAYRYAEGLFDPGDPAYHPVMSTWVIADLAEAASHVDELAAARRRVAEVEARAGDRSGTWVALALAHARALVGEPEMAGAQLERALASDLRRWPFHRARLQLAYGRWLRRERRVAESRAVLRTARDTFDALGCAPWGDQARQELRASGERSRRRVPAARDQLTAQELQIAQFAAEGLSNREIGQRLYLSHRTVSTHLYRIFPKLGISSRAELGAALSPVAEPRT</sequence>
<keyword evidence="5" id="KW-1185">Reference proteome</keyword>
<dbReference type="InterPro" id="IPR016032">
    <property type="entry name" value="Sig_transdc_resp-reg_C-effctor"/>
</dbReference>
<organism evidence="4 5">
    <name type="scientific">Solirubrobacter phytolaccae</name>
    <dbReference type="NCBI Taxonomy" id="1404360"/>
    <lineage>
        <taxon>Bacteria</taxon>
        <taxon>Bacillati</taxon>
        <taxon>Actinomycetota</taxon>
        <taxon>Thermoleophilia</taxon>
        <taxon>Solirubrobacterales</taxon>
        <taxon>Solirubrobacteraceae</taxon>
        <taxon>Solirubrobacter</taxon>
    </lineage>
</organism>
<evidence type="ECO:0000259" key="3">
    <source>
        <dbReference type="PROSITE" id="PS50043"/>
    </source>
</evidence>
<keyword evidence="2" id="KW-0067">ATP-binding</keyword>
<dbReference type="Proteomes" id="UP001147653">
    <property type="component" value="Unassembled WGS sequence"/>
</dbReference>
<dbReference type="Pfam" id="PF13191">
    <property type="entry name" value="AAA_16"/>
    <property type="match status" value="1"/>
</dbReference>
<evidence type="ECO:0000256" key="2">
    <source>
        <dbReference type="ARBA" id="ARBA00022840"/>
    </source>
</evidence>
<evidence type="ECO:0000313" key="5">
    <source>
        <dbReference type="Proteomes" id="UP001147653"/>
    </source>
</evidence>
<keyword evidence="1" id="KW-0547">Nucleotide-binding</keyword>
<dbReference type="Pfam" id="PF00196">
    <property type="entry name" value="GerE"/>
    <property type="match status" value="1"/>
</dbReference>
<dbReference type="AlphaFoldDB" id="A0A9X3N665"/>
<gene>
    <name evidence="4" type="ORF">OJ997_09775</name>
</gene>
<dbReference type="GO" id="GO:0003677">
    <property type="term" value="F:DNA binding"/>
    <property type="evidence" value="ECO:0007669"/>
    <property type="project" value="InterPro"/>
</dbReference>
<dbReference type="PROSITE" id="PS50043">
    <property type="entry name" value="HTH_LUXR_2"/>
    <property type="match status" value="1"/>
</dbReference>
<dbReference type="Gene3D" id="3.40.50.300">
    <property type="entry name" value="P-loop containing nucleotide triphosphate hydrolases"/>
    <property type="match status" value="1"/>
</dbReference>
<dbReference type="GO" id="GO:0006355">
    <property type="term" value="P:regulation of DNA-templated transcription"/>
    <property type="evidence" value="ECO:0007669"/>
    <property type="project" value="InterPro"/>
</dbReference>
<dbReference type="InterPro" id="IPR041664">
    <property type="entry name" value="AAA_16"/>
</dbReference>